<accession>A0A7G9Y346</accession>
<protein>
    <submittedName>
        <fullName evidence="1">Uncharacterized protein</fullName>
    </submittedName>
</protein>
<dbReference type="AlphaFoldDB" id="A0A7G9Y346"/>
<evidence type="ECO:0000313" key="1">
    <source>
        <dbReference type="EMBL" id="QNO42430.1"/>
    </source>
</evidence>
<dbReference type="EMBL" id="MT630737">
    <property type="protein sequence ID" value="QNO42430.1"/>
    <property type="molecule type" value="Genomic_DNA"/>
</dbReference>
<proteinExistence type="predicted"/>
<organism evidence="1">
    <name type="scientific">Candidatus Methanogaster sp. ANME-2c ERB4</name>
    <dbReference type="NCBI Taxonomy" id="2759911"/>
    <lineage>
        <taxon>Archaea</taxon>
        <taxon>Methanobacteriati</taxon>
        <taxon>Methanobacteriota</taxon>
        <taxon>Stenosarchaea group</taxon>
        <taxon>Methanomicrobia</taxon>
        <taxon>Methanosarcinales</taxon>
        <taxon>ANME-2 cluster</taxon>
        <taxon>Candidatus Methanogasteraceae</taxon>
        <taxon>Candidatus Methanogaster</taxon>
    </lineage>
</organism>
<reference evidence="1" key="1">
    <citation type="submission" date="2020-06" db="EMBL/GenBank/DDBJ databases">
        <title>Unique genomic features of the anaerobic methanotrophic archaea.</title>
        <authorList>
            <person name="Chadwick G.L."/>
            <person name="Skennerton C.T."/>
            <person name="Laso-Perez R."/>
            <person name="Leu A.O."/>
            <person name="Speth D.R."/>
            <person name="Yu H."/>
            <person name="Morgan-Lang C."/>
            <person name="Hatzenpichler R."/>
            <person name="Goudeau D."/>
            <person name="Malmstrom R."/>
            <person name="Brazelton W.J."/>
            <person name="Woyke T."/>
            <person name="Hallam S.J."/>
            <person name="Tyson G.W."/>
            <person name="Wegener G."/>
            <person name="Boetius A."/>
            <person name="Orphan V."/>
        </authorList>
    </citation>
    <scope>NUCLEOTIDE SEQUENCE</scope>
</reference>
<gene>
    <name evidence="1" type="ORF">PBILOLBF_00006</name>
</gene>
<name>A0A7G9Y346_9EURY</name>
<sequence>MGVQTIKVKHYGTIQMLGKMLASYGIGLHKGNVHLLLFQCPGYPKADPAPADDKDLFWDHAPQVEQIFHCRHVPAPYNHVNPVLSLDEITPSGNDGLSIPDYGYYYKIIESS</sequence>